<keyword evidence="1" id="KW-1133">Transmembrane helix</keyword>
<dbReference type="KEGG" id="psai:C3B54_111132"/>
<dbReference type="AlphaFoldDB" id="A0A2L2BR37"/>
<gene>
    <name evidence="2" type="ORF">C3B54_111132</name>
</gene>
<feature type="transmembrane region" description="Helical" evidence="1">
    <location>
        <begin position="41"/>
        <end position="61"/>
    </location>
</feature>
<evidence type="ECO:0000313" key="3">
    <source>
        <dbReference type="Proteomes" id="UP000243077"/>
    </source>
</evidence>
<name>A0A2L2BR37_9MICO</name>
<accession>A0A2L2BR37</accession>
<sequence length="72" mass="7776">MKSGATYTGPTMKNPFVITALLSLALWAVIVQPAFEQDTLLAWVATIFLVGWGVFGLVYSARGEKGKGRDSK</sequence>
<dbReference type="EMBL" id="CP026923">
    <property type="protein sequence ID" value="AVG24097.1"/>
    <property type="molecule type" value="Genomic_DNA"/>
</dbReference>
<keyword evidence="1" id="KW-0812">Transmembrane</keyword>
<keyword evidence="3" id="KW-1185">Reference proteome</keyword>
<proteinExistence type="predicted"/>
<reference evidence="2 3" key="1">
    <citation type="submission" date="2018-02" db="EMBL/GenBank/DDBJ databases">
        <title>Complete genome of the streamlined marine actinobacterium Pontimonas salivibrio CL-TW6 adapted to coastal planktonic lifestype.</title>
        <authorList>
            <person name="Cho B.C."/>
            <person name="Hardies S.C."/>
            <person name="Jang G.I."/>
            <person name="Hwang C.Y."/>
        </authorList>
    </citation>
    <scope>NUCLEOTIDE SEQUENCE [LARGE SCALE GENOMIC DNA]</scope>
    <source>
        <strain evidence="2 3">CL-TW6</strain>
    </source>
</reference>
<evidence type="ECO:0000313" key="2">
    <source>
        <dbReference type="EMBL" id="AVG24097.1"/>
    </source>
</evidence>
<dbReference type="Proteomes" id="UP000243077">
    <property type="component" value="Chromosome"/>
</dbReference>
<evidence type="ECO:0000256" key="1">
    <source>
        <dbReference type="SAM" id="Phobius"/>
    </source>
</evidence>
<organism evidence="2 3">
    <name type="scientific">Pontimonas salivibrio</name>
    <dbReference type="NCBI Taxonomy" id="1159327"/>
    <lineage>
        <taxon>Bacteria</taxon>
        <taxon>Bacillati</taxon>
        <taxon>Actinomycetota</taxon>
        <taxon>Actinomycetes</taxon>
        <taxon>Micrococcales</taxon>
        <taxon>Microbacteriaceae</taxon>
        <taxon>Pontimonas</taxon>
    </lineage>
</organism>
<protein>
    <submittedName>
        <fullName evidence="2">Uncharacterized protein</fullName>
    </submittedName>
</protein>
<keyword evidence="1" id="KW-0472">Membrane</keyword>